<feature type="region of interest" description="Disordered" evidence="1">
    <location>
        <begin position="181"/>
        <end position="243"/>
    </location>
</feature>
<dbReference type="Proteomes" id="UP001642464">
    <property type="component" value="Unassembled WGS sequence"/>
</dbReference>
<dbReference type="EMBL" id="CAXAMM010038684">
    <property type="protein sequence ID" value="CAK9080059.1"/>
    <property type="molecule type" value="Genomic_DNA"/>
</dbReference>
<organism evidence="2 3">
    <name type="scientific">Durusdinium trenchii</name>
    <dbReference type="NCBI Taxonomy" id="1381693"/>
    <lineage>
        <taxon>Eukaryota</taxon>
        <taxon>Sar</taxon>
        <taxon>Alveolata</taxon>
        <taxon>Dinophyceae</taxon>
        <taxon>Suessiales</taxon>
        <taxon>Symbiodiniaceae</taxon>
        <taxon>Durusdinium</taxon>
    </lineage>
</organism>
<evidence type="ECO:0000313" key="2">
    <source>
        <dbReference type="EMBL" id="CAK9080059.1"/>
    </source>
</evidence>
<dbReference type="Gene3D" id="1.25.40.10">
    <property type="entry name" value="Tetratricopeptide repeat domain"/>
    <property type="match status" value="1"/>
</dbReference>
<keyword evidence="3" id="KW-1185">Reference proteome</keyword>
<evidence type="ECO:0000313" key="3">
    <source>
        <dbReference type="Proteomes" id="UP001642464"/>
    </source>
</evidence>
<dbReference type="GO" id="GO:0016301">
    <property type="term" value="F:kinase activity"/>
    <property type="evidence" value="ECO:0007669"/>
    <property type="project" value="UniProtKB-KW"/>
</dbReference>
<accession>A0ABP0PYQ6</accession>
<name>A0ABP0PYQ6_9DINO</name>
<proteinExistence type="predicted"/>
<reference evidence="2 3" key="1">
    <citation type="submission" date="2024-02" db="EMBL/GenBank/DDBJ databases">
        <authorList>
            <person name="Chen Y."/>
            <person name="Shah S."/>
            <person name="Dougan E. K."/>
            <person name="Thang M."/>
            <person name="Chan C."/>
        </authorList>
    </citation>
    <scope>NUCLEOTIDE SEQUENCE [LARGE SCALE GENOMIC DNA]</scope>
</reference>
<sequence length="243" mass="26093">MHSVRVPSAEVRAQALARRAAAEAEQLAGQYQEAVSLYDDACKLLLSLEEATREAAVKAVDLRTELLELRLRSAKACCLLGDWSEAEALASRAIEAAMLGNDQQLRRELDMEDCAGGAGVIAHRDVLDAFLCRARARLRRGAAEDAAADAGIALAMAGQLQEHEKQESAQSFLIQAEMALGRPERRGTGPGVGFPSPGSGRKPSGADWVTKAEQDAVQMKSKPLPELSKMPKAEDLGFLNELD</sequence>
<dbReference type="InterPro" id="IPR011990">
    <property type="entry name" value="TPR-like_helical_dom_sf"/>
</dbReference>
<evidence type="ECO:0000256" key="1">
    <source>
        <dbReference type="SAM" id="MobiDB-lite"/>
    </source>
</evidence>
<gene>
    <name evidence="2" type="ORF">SCF082_LOCUS38181</name>
</gene>
<keyword evidence="2" id="KW-0808">Transferase</keyword>
<protein>
    <submittedName>
        <fullName evidence="2">Calcium/calmodulin-dependent protein kinase type 1</fullName>
    </submittedName>
</protein>
<keyword evidence="2" id="KW-0418">Kinase</keyword>
<dbReference type="SUPFAM" id="SSF48452">
    <property type="entry name" value="TPR-like"/>
    <property type="match status" value="1"/>
</dbReference>
<comment type="caution">
    <text evidence="2">The sequence shown here is derived from an EMBL/GenBank/DDBJ whole genome shotgun (WGS) entry which is preliminary data.</text>
</comment>